<evidence type="ECO:0000313" key="1">
    <source>
        <dbReference type="EMBL" id="KAF2765417.1"/>
    </source>
</evidence>
<name>A0A6G1KXU4_9PEZI</name>
<sequence>MGDLLSKLQSFLGAMLVIIYEQVAVRDNHRHVVCDEKFSIVPQLVTTFDSGLHQDTLLRSCDVGRDASHTIDKQGAVIPLRGLADVDSEVVRPHSKLRCALQGRLQHLDASAGLNFGPAHCDHLQFLRTCLISGGLMPFRRIVEQDAWRMVELWL</sequence>
<reference evidence="1" key="1">
    <citation type="journal article" date="2020" name="Stud. Mycol.">
        <title>101 Dothideomycetes genomes: a test case for predicting lifestyles and emergence of pathogens.</title>
        <authorList>
            <person name="Haridas S."/>
            <person name="Albert R."/>
            <person name="Binder M."/>
            <person name="Bloem J."/>
            <person name="Labutti K."/>
            <person name="Salamov A."/>
            <person name="Andreopoulos B."/>
            <person name="Baker S."/>
            <person name="Barry K."/>
            <person name="Bills G."/>
            <person name="Bluhm B."/>
            <person name="Cannon C."/>
            <person name="Castanera R."/>
            <person name="Culley D."/>
            <person name="Daum C."/>
            <person name="Ezra D."/>
            <person name="Gonzalez J."/>
            <person name="Henrissat B."/>
            <person name="Kuo A."/>
            <person name="Liang C."/>
            <person name="Lipzen A."/>
            <person name="Lutzoni F."/>
            <person name="Magnuson J."/>
            <person name="Mondo S."/>
            <person name="Nolan M."/>
            <person name="Ohm R."/>
            <person name="Pangilinan J."/>
            <person name="Park H.-J."/>
            <person name="Ramirez L."/>
            <person name="Alfaro M."/>
            <person name="Sun H."/>
            <person name="Tritt A."/>
            <person name="Yoshinaga Y."/>
            <person name="Zwiers L.-H."/>
            <person name="Turgeon B."/>
            <person name="Goodwin S."/>
            <person name="Spatafora J."/>
            <person name="Crous P."/>
            <person name="Grigoriev I."/>
        </authorList>
    </citation>
    <scope>NUCLEOTIDE SEQUENCE</scope>
    <source>
        <strain evidence="1">CBS 116005</strain>
    </source>
</reference>
<dbReference type="Proteomes" id="UP000799436">
    <property type="component" value="Unassembled WGS sequence"/>
</dbReference>
<proteinExistence type="predicted"/>
<accession>A0A6G1KXU4</accession>
<keyword evidence="2" id="KW-1185">Reference proteome</keyword>
<dbReference type="EMBL" id="ML995892">
    <property type="protein sequence ID" value="KAF2765417.1"/>
    <property type="molecule type" value="Genomic_DNA"/>
</dbReference>
<dbReference type="AlphaFoldDB" id="A0A6G1KXU4"/>
<gene>
    <name evidence="1" type="ORF">EJ03DRAFT_208623</name>
</gene>
<evidence type="ECO:0000313" key="2">
    <source>
        <dbReference type="Proteomes" id="UP000799436"/>
    </source>
</evidence>
<protein>
    <submittedName>
        <fullName evidence="1">Uncharacterized protein</fullName>
    </submittedName>
</protein>
<organism evidence="1 2">
    <name type="scientific">Teratosphaeria nubilosa</name>
    <dbReference type="NCBI Taxonomy" id="161662"/>
    <lineage>
        <taxon>Eukaryota</taxon>
        <taxon>Fungi</taxon>
        <taxon>Dikarya</taxon>
        <taxon>Ascomycota</taxon>
        <taxon>Pezizomycotina</taxon>
        <taxon>Dothideomycetes</taxon>
        <taxon>Dothideomycetidae</taxon>
        <taxon>Mycosphaerellales</taxon>
        <taxon>Teratosphaeriaceae</taxon>
        <taxon>Teratosphaeria</taxon>
    </lineage>
</organism>